<organism evidence="1 2">
    <name type="scientific">Lecanicillium saksenae</name>
    <dbReference type="NCBI Taxonomy" id="468837"/>
    <lineage>
        <taxon>Eukaryota</taxon>
        <taxon>Fungi</taxon>
        <taxon>Dikarya</taxon>
        <taxon>Ascomycota</taxon>
        <taxon>Pezizomycotina</taxon>
        <taxon>Sordariomycetes</taxon>
        <taxon>Hypocreomycetidae</taxon>
        <taxon>Hypocreales</taxon>
        <taxon>Cordycipitaceae</taxon>
        <taxon>Lecanicillium</taxon>
    </lineage>
</organism>
<name>A0ACC1QSV6_9HYPO</name>
<evidence type="ECO:0000313" key="2">
    <source>
        <dbReference type="Proteomes" id="UP001148737"/>
    </source>
</evidence>
<keyword evidence="2" id="KW-1185">Reference proteome</keyword>
<sequence length="297" mass="34487">MPLISSVCRESRNVVFRTLDVILYRKHPPERDLQGYGPDAHDIDNFLSNIRGRNDEPAICLLAEHFVAGPSSDSWGSCVMEWSGWDNNLEEDEVVGEPRNRRALSHLRQGVEHDRKMDVDVVVEFLPLWTTPELARASGLFGLAGDEHSQLVDCDDLITLAKFRALHDENDAHWPFKHPDTEFTKRHETILSLDFQNDVKKWLDNALQSLLVMKWRHARRCDPENIVFEESKSAIVSPPETFNYDGTVLTVPGHTSYRLNEEHPWVIEERRKLPKLRPKIWFLSCKRRRRYDTQAIA</sequence>
<dbReference type="Proteomes" id="UP001148737">
    <property type="component" value="Unassembled WGS sequence"/>
</dbReference>
<dbReference type="EMBL" id="JANAKD010000688">
    <property type="protein sequence ID" value="KAJ3490463.1"/>
    <property type="molecule type" value="Genomic_DNA"/>
</dbReference>
<comment type="caution">
    <text evidence="1">The sequence shown here is derived from an EMBL/GenBank/DDBJ whole genome shotgun (WGS) entry which is preliminary data.</text>
</comment>
<reference evidence="1" key="1">
    <citation type="submission" date="2022-07" db="EMBL/GenBank/DDBJ databases">
        <title>Genome Sequence of Lecanicillium saksenae.</title>
        <authorList>
            <person name="Buettner E."/>
        </authorList>
    </citation>
    <scope>NUCLEOTIDE SEQUENCE</scope>
    <source>
        <strain evidence="1">VT-O1</strain>
    </source>
</reference>
<proteinExistence type="predicted"/>
<evidence type="ECO:0000313" key="1">
    <source>
        <dbReference type="EMBL" id="KAJ3490463.1"/>
    </source>
</evidence>
<gene>
    <name evidence="1" type="ORF">NLG97_g5776</name>
</gene>
<protein>
    <submittedName>
        <fullName evidence="1">Uncharacterized protein</fullName>
    </submittedName>
</protein>
<accession>A0ACC1QSV6</accession>